<dbReference type="InterPro" id="IPR000182">
    <property type="entry name" value="GNAT_dom"/>
</dbReference>
<gene>
    <name evidence="2" type="ORF">Q7X28_13790</name>
</gene>
<evidence type="ECO:0000313" key="3">
    <source>
        <dbReference type="Proteomes" id="UP001178281"/>
    </source>
</evidence>
<dbReference type="SUPFAM" id="SSF55729">
    <property type="entry name" value="Acyl-CoA N-acyltransferases (Nat)"/>
    <property type="match status" value="1"/>
</dbReference>
<comment type="caution">
    <text evidence="2">The sequence shown here is derived from an EMBL/GenBank/DDBJ whole genome shotgun (WGS) entry which is preliminary data.</text>
</comment>
<proteinExistence type="predicted"/>
<feature type="domain" description="N-acetyltransferase" evidence="1">
    <location>
        <begin position="2"/>
        <end position="210"/>
    </location>
</feature>
<dbReference type="Pfam" id="PF00583">
    <property type="entry name" value="Acetyltransf_1"/>
    <property type="match status" value="1"/>
</dbReference>
<protein>
    <submittedName>
        <fullName evidence="2">GNAT family N-acetyltransferase</fullName>
    </submittedName>
</protein>
<sequence length="212" mass="23375">MTEIRSYRESDRDALRELFERAGEGSPSGELWGHPQSERAVYLDPYIEHCPASLFVAETGSELVGYLTGCPPGSSLPSEDDRIVRALSRPSVLVRPATWRFVGRAAIDTVRARAETGSSGELRDPRWPAHLHIDVAPQARGTGAADGLMDAWLSRLDGAGCYLQTLVENPRAIRFFERFGFLPHGPTPTVPGVRYRGGRVHQLTMVRPLRAA</sequence>
<dbReference type="InterPro" id="IPR016181">
    <property type="entry name" value="Acyl_CoA_acyltransferase"/>
</dbReference>
<dbReference type="AlphaFoldDB" id="A0AA90NI50"/>
<dbReference type="EMBL" id="JAUTIX010000005">
    <property type="protein sequence ID" value="MDP0399000.1"/>
    <property type="molecule type" value="Genomic_DNA"/>
</dbReference>
<keyword evidence="3" id="KW-1185">Reference proteome</keyword>
<dbReference type="Proteomes" id="UP001178281">
    <property type="component" value="Unassembled WGS sequence"/>
</dbReference>
<evidence type="ECO:0000313" key="2">
    <source>
        <dbReference type="EMBL" id="MDP0399000.1"/>
    </source>
</evidence>
<organism evidence="2 3">
    <name type="scientific">Tsukamurella strandjordii</name>
    <dbReference type="NCBI Taxonomy" id="147577"/>
    <lineage>
        <taxon>Bacteria</taxon>
        <taxon>Bacillati</taxon>
        <taxon>Actinomycetota</taxon>
        <taxon>Actinomycetes</taxon>
        <taxon>Mycobacteriales</taxon>
        <taxon>Tsukamurellaceae</taxon>
        <taxon>Tsukamurella</taxon>
    </lineage>
</organism>
<name>A0AA90NI50_9ACTN</name>
<dbReference type="RefSeq" id="WP_305111756.1">
    <property type="nucleotide sequence ID" value="NZ_JAUTIX010000005.1"/>
</dbReference>
<evidence type="ECO:0000259" key="1">
    <source>
        <dbReference type="PROSITE" id="PS51186"/>
    </source>
</evidence>
<dbReference type="Gene3D" id="3.40.630.30">
    <property type="match status" value="1"/>
</dbReference>
<dbReference type="PROSITE" id="PS51186">
    <property type="entry name" value="GNAT"/>
    <property type="match status" value="1"/>
</dbReference>
<reference evidence="2" key="1">
    <citation type="submission" date="2023-08" db="EMBL/GenBank/DDBJ databases">
        <title>The draft genome of Tsukamurella strandjordii strain 050030.</title>
        <authorList>
            <person name="Zhao F."/>
            <person name="Feng Y."/>
            <person name="Zong Z."/>
        </authorList>
    </citation>
    <scope>NUCLEOTIDE SEQUENCE</scope>
    <source>
        <strain evidence="2">050030</strain>
    </source>
</reference>
<dbReference type="GO" id="GO:0016747">
    <property type="term" value="F:acyltransferase activity, transferring groups other than amino-acyl groups"/>
    <property type="evidence" value="ECO:0007669"/>
    <property type="project" value="InterPro"/>
</dbReference>
<accession>A0AA90NI50</accession>